<protein>
    <recommendedName>
        <fullName evidence="2">Myb-like domain-containing protein</fullName>
    </recommendedName>
</protein>
<evidence type="ECO:0000259" key="2">
    <source>
        <dbReference type="PROSITE" id="PS50090"/>
    </source>
</evidence>
<evidence type="ECO:0000313" key="3">
    <source>
        <dbReference type="EMBL" id="KAI3925649.1"/>
    </source>
</evidence>
<feature type="region of interest" description="Disordered" evidence="1">
    <location>
        <begin position="62"/>
        <end position="81"/>
    </location>
</feature>
<dbReference type="AlphaFoldDB" id="A0AAD4XK59"/>
<dbReference type="PANTHER" id="PTHR47430">
    <property type="entry name" value="GB|AAC33480.1"/>
    <property type="match status" value="1"/>
</dbReference>
<proteinExistence type="predicted"/>
<keyword evidence="4" id="KW-1185">Reference proteome</keyword>
<dbReference type="Gene3D" id="1.10.10.60">
    <property type="entry name" value="Homeodomain-like"/>
    <property type="match status" value="1"/>
</dbReference>
<feature type="domain" description="Myb-like" evidence="2">
    <location>
        <begin position="285"/>
        <end position="353"/>
    </location>
</feature>
<comment type="caution">
    <text evidence="3">The sequence shown here is derived from an EMBL/GenBank/DDBJ whole genome shotgun (WGS) entry which is preliminary data.</text>
</comment>
<sequence length="456" mass="53062">MKEEEESVKKSRKVKVKESIDVKCSEQVSSRGQKTSISNQELKIDEVHIDVGGEGNVEYINKGKRENKKNKKGRNENGDDCEEIHIDKSCAESNSGSGTFKKRGGKEKVLDVEIAEGIKKKKRKKTKLVMSSENTEGGMRDQETENKEESTDKSSKNVEFSGHSEVFPTSDRRDDRQENHGKKLYQGKRFSRQEDKMVKDAVYNYIETHNLGEKGLDMILNCKKNSNVKSCWRDISAALPWRPYLSVYKRAHLLFERAESHYKTMAAVLAKNRNNVRDTWRRIQLSSRRTGNWNQAEYQILFDLVNKVFRMRVHEERKSKHGLLRDNIRWQAISHKLATRTDVSCCFKWYRKLSSSMVKDGIWDDVDDYRLLNELLKLDACCVDDVDWDNLLEHRSGDVCRKRWRQMVNHIGEHGIKSFVQQVEVLAKRYCPELVETRESFDSMLCAFIKGVDVSF</sequence>
<dbReference type="PROSITE" id="PS50090">
    <property type="entry name" value="MYB_LIKE"/>
    <property type="match status" value="2"/>
</dbReference>
<feature type="domain" description="Myb-like" evidence="2">
    <location>
        <begin position="355"/>
        <end position="408"/>
    </location>
</feature>
<gene>
    <name evidence="3" type="ORF">MKW98_001503</name>
</gene>
<feature type="region of interest" description="Disordered" evidence="1">
    <location>
        <begin position="121"/>
        <end position="190"/>
    </location>
</feature>
<dbReference type="CDD" id="cd00167">
    <property type="entry name" value="SANT"/>
    <property type="match status" value="1"/>
</dbReference>
<accession>A0AAD4XK59</accession>
<dbReference type="SUPFAM" id="SSF46689">
    <property type="entry name" value="Homeodomain-like"/>
    <property type="match status" value="2"/>
</dbReference>
<feature type="compositionally biased region" description="Basic and acidic residues" evidence="1">
    <location>
        <begin position="138"/>
        <end position="156"/>
    </location>
</feature>
<dbReference type="EMBL" id="JAJJMB010008074">
    <property type="protein sequence ID" value="KAI3925649.1"/>
    <property type="molecule type" value="Genomic_DNA"/>
</dbReference>
<feature type="compositionally biased region" description="Basic and acidic residues" evidence="1">
    <location>
        <begin position="170"/>
        <end position="181"/>
    </location>
</feature>
<name>A0AAD4XK59_9MAGN</name>
<feature type="compositionally biased region" description="Polar residues" evidence="1">
    <location>
        <begin position="26"/>
        <end position="36"/>
    </location>
</feature>
<feature type="region of interest" description="Disordered" evidence="1">
    <location>
        <begin position="1"/>
        <end position="36"/>
    </location>
</feature>
<dbReference type="InterPro" id="IPR009057">
    <property type="entry name" value="Homeodomain-like_sf"/>
</dbReference>
<reference evidence="3" key="1">
    <citation type="submission" date="2022-04" db="EMBL/GenBank/DDBJ databases">
        <title>A functionally conserved STORR gene fusion in Papaver species that diverged 16.8 million years ago.</title>
        <authorList>
            <person name="Catania T."/>
        </authorList>
    </citation>
    <scope>NUCLEOTIDE SEQUENCE</scope>
    <source>
        <strain evidence="3">S-188037</strain>
    </source>
</reference>
<dbReference type="SMART" id="SM00717">
    <property type="entry name" value="SANT"/>
    <property type="match status" value="2"/>
</dbReference>
<evidence type="ECO:0000256" key="1">
    <source>
        <dbReference type="SAM" id="MobiDB-lite"/>
    </source>
</evidence>
<dbReference type="InterPro" id="IPR001005">
    <property type="entry name" value="SANT/Myb"/>
</dbReference>
<organism evidence="3 4">
    <name type="scientific">Papaver atlanticum</name>
    <dbReference type="NCBI Taxonomy" id="357466"/>
    <lineage>
        <taxon>Eukaryota</taxon>
        <taxon>Viridiplantae</taxon>
        <taxon>Streptophyta</taxon>
        <taxon>Embryophyta</taxon>
        <taxon>Tracheophyta</taxon>
        <taxon>Spermatophyta</taxon>
        <taxon>Magnoliopsida</taxon>
        <taxon>Ranunculales</taxon>
        <taxon>Papaveraceae</taxon>
        <taxon>Papaveroideae</taxon>
        <taxon>Papaver</taxon>
    </lineage>
</organism>
<dbReference type="Proteomes" id="UP001202328">
    <property type="component" value="Unassembled WGS sequence"/>
</dbReference>
<dbReference type="PANTHER" id="PTHR47430:SF4">
    <property type="entry name" value="GB|AAC33480.1"/>
    <property type="match status" value="1"/>
</dbReference>
<evidence type="ECO:0000313" key="4">
    <source>
        <dbReference type="Proteomes" id="UP001202328"/>
    </source>
</evidence>